<evidence type="ECO:0000256" key="2">
    <source>
        <dbReference type="ARBA" id="ARBA00022857"/>
    </source>
</evidence>
<dbReference type="InterPro" id="IPR002347">
    <property type="entry name" value="SDR_fam"/>
</dbReference>
<comment type="caution">
    <text evidence="4">The sequence shown here is derived from an EMBL/GenBank/DDBJ whole genome shotgun (WGS) entry which is preliminary data.</text>
</comment>
<dbReference type="PRINTS" id="PR00080">
    <property type="entry name" value="SDRFAMILY"/>
</dbReference>
<dbReference type="GO" id="GO:0005997">
    <property type="term" value="P:xylulose metabolic process"/>
    <property type="evidence" value="ECO:0007669"/>
    <property type="project" value="TreeGrafter"/>
</dbReference>
<keyword evidence="3" id="KW-0560">Oxidoreductase</keyword>
<dbReference type="InterPro" id="IPR036291">
    <property type="entry name" value="NAD(P)-bd_dom_sf"/>
</dbReference>
<reference evidence="4 5" key="1">
    <citation type="submission" date="2020-08" db="EMBL/GenBank/DDBJ databases">
        <title>The Agave Microbiome: Exploring the role of microbial communities in plant adaptations to desert environments.</title>
        <authorList>
            <person name="Partida-Martinez L.P."/>
        </authorList>
    </citation>
    <scope>NUCLEOTIDE SEQUENCE [LARGE SCALE GENOMIC DNA]</scope>
    <source>
        <strain evidence="4 5">AS2.23</strain>
    </source>
</reference>
<gene>
    <name evidence="4" type="ORF">FHR75_000097</name>
</gene>
<comment type="similarity">
    <text evidence="1">Belongs to the short-chain dehydrogenases/reductases (SDR) family.</text>
</comment>
<dbReference type="PRINTS" id="PR00081">
    <property type="entry name" value="GDHRDH"/>
</dbReference>
<dbReference type="AlphaFoldDB" id="A0A7W4TI25"/>
<evidence type="ECO:0000313" key="5">
    <source>
        <dbReference type="Proteomes" id="UP000533269"/>
    </source>
</evidence>
<dbReference type="Pfam" id="PF13561">
    <property type="entry name" value="adh_short_C2"/>
    <property type="match status" value="1"/>
</dbReference>
<name>A0A7W4TI25_KINRA</name>
<organism evidence="4 5">
    <name type="scientific">Kineococcus radiotolerans</name>
    <dbReference type="NCBI Taxonomy" id="131568"/>
    <lineage>
        <taxon>Bacteria</taxon>
        <taxon>Bacillati</taxon>
        <taxon>Actinomycetota</taxon>
        <taxon>Actinomycetes</taxon>
        <taxon>Kineosporiales</taxon>
        <taxon>Kineosporiaceae</taxon>
        <taxon>Kineococcus</taxon>
    </lineage>
</organism>
<dbReference type="Proteomes" id="UP000533269">
    <property type="component" value="Unassembled WGS sequence"/>
</dbReference>
<evidence type="ECO:0000313" key="4">
    <source>
        <dbReference type="EMBL" id="MBB2899309.1"/>
    </source>
</evidence>
<dbReference type="PANTHER" id="PTHR44252">
    <property type="entry name" value="D-ERYTHRULOSE REDUCTASE"/>
    <property type="match status" value="1"/>
</dbReference>
<dbReference type="SUPFAM" id="SSF51735">
    <property type="entry name" value="NAD(P)-binding Rossmann-fold domains"/>
    <property type="match status" value="1"/>
</dbReference>
<dbReference type="NCBIfam" id="NF005559">
    <property type="entry name" value="PRK07231.1"/>
    <property type="match status" value="1"/>
</dbReference>
<dbReference type="EMBL" id="JACHVY010000001">
    <property type="protein sequence ID" value="MBB2899309.1"/>
    <property type="molecule type" value="Genomic_DNA"/>
</dbReference>
<dbReference type="InterPro" id="IPR051737">
    <property type="entry name" value="L-xylulose/Carbonyl_redctase"/>
</dbReference>
<evidence type="ECO:0000256" key="1">
    <source>
        <dbReference type="ARBA" id="ARBA00006484"/>
    </source>
</evidence>
<accession>A0A7W4TI25</accession>
<evidence type="ECO:0000256" key="3">
    <source>
        <dbReference type="ARBA" id="ARBA00023002"/>
    </source>
</evidence>
<keyword evidence="2" id="KW-0521">NADP</keyword>
<proteinExistence type="inferred from homology"/>
<sequence length="259" mass="26324">MNPDPIADPFDLTGRRALVTGATQGIGTDIARTLAGAGCDLVLTARDREGLAALAEAVRADHGVRVEVVPADLADAAETEALAASALAAFDGLDVLVNNAGISVPQRAVDVDATTWDLVLAVNLRAPALLGSRIGRAMAQAGRGSIVNVSSVAGSLALAEHFSYCASKAALVMATKVLALELGPSGVRANCVSPTVVMTEMGQRVWGEEAKAAPLVARIPLGHFARPADVSHAVLFLAADASAMVNGVDLKIDGGFSVA</sequence>
<dbReference type="GO" id="GO:0004090">
    <property type="term" value="F:carbonyl reductase (NADPH) activity"/>
    <property type="evidence" value="ECO:0007669"/>
    <property type="project" value="TreeGrafter"/>
</dbReference>
<protein>
    <submittedName>
        <fullName evidence="4">NAD(P)-dependent dehydrogenase (Short-subunit alcohol dehydrogenase family)</fullName>
    </submittedName>
</protein>
<dbReference type="GO" id="GO:0050038">
    <property type="term" value="F:L-xylulose reductase (NADPH) activity"/>
    <property type="evidence" value="ECO:0007669"/>
    <property type="project" value="TreeGrafter"/>
</dbReference>
<dbReference type="PANTHER" id="PTHR44252:SF3">
    <property type="entry name" value="D-ERYTHRULOSE REDUCTASE-RELATED"/>
    <property type="match status" value="1"/>
</dbReference>
<dbReference type="GO" id="GO:0006006">
    <property type="term" value="P:glucose metabolic process"/>
    <property type="evidence" value="ECO:0007669"/>
    <property type="project" value="TreeGrafter"/>
</dbReference>
<dbReference type="RefSeq" id="WP_183389992.1">
    <property type="nucleotide sequence ID" value="NZ_JACHVY010000001.1"/>
</dbReference>
<dbReference type="Gene3D" id="3.40.50.720">
    <property type="entry name" value="NAD(P)-binding Rossmann-like Domain"/>
    <property type="match status" value="1"/>
</dbReference>
<reference evidence="4 5" key="2">
    <citation type="submission" date="2020-08" db="EMBL/GenBank/DDBJ databases">
        <authorList>
            <person name="Partida-Martinez L."/>
            <person name="Huntemann M."/>
            <person name="Clum A."/>
            <person name="Wang J."/>
            <person name="Palaniappan K."/>
            <person name="Ritter S."/>
            <person name="Chen I.-M."/>
            <person name="Stamatis D."/>
            <person name="Reddy T."/>
            <person name="O'Malley R."/>
            <person name="Daum C."/>
            <person name="Shapiro N."/>
            <person name="Ivanova N."/>
            <person name="Kyrpides N."/>
            <person name="Woyke T."/>
        </authorList>
    </citation>
    <scope>NUCLEOTIDE SEQUENCE [LARGE SCALE GENOMIC DNA]</scope>
    <source>
        <strain evidence="4 5">AS2.23</strain>
    </source>
</reference>
<dbReference type="FunFam" id="3.40.50.720:FF:000084">
    <property type="entry name" value="Short-chain dehydrogenase reductase"/>
    <property type="match status" value="1"/>
</dbReference>